<dbReference type="AlphaFoldDB" id="A0A0H2RPT5"/>
<evidence type="ECO:0000313" key="2">
    <source>
        <dbReference type="EMBL" id="KLO13622.1"/>
    </source>
</evidence>
<dbReference type="OrthoDB" id="2266637at2759"/>
<reference evidence="2 3" key="1">
    <citation type="submission" date="2015-04" db="EMBL/GenBank/DDBJ databases">
        <title>Complete genome sequence of Schizopora paradoxa KUC8140, a cosmopolitan wood degrader in East Asia.</title>
        <authorList>
            <consortium name="DOE Joint Genome Institute"/>
            <person name="Min B."/>
            <person name="Park H."/>
            <person name="Jang Y."/>
            <person name="Kim J.-J."/>
            <person name="Kim K.H."/>
            <person name="Pangilinan J."/>
            <person name="Lipzen A."/>
            <person name="Riley R."/>
            <person name="Grigoriev I.V."/>
            <person name="Spatafora J.W."/>
            <person name="Choi I.-G."/>
        </authorList>
    </citation>
    <scope>NUCLEOTIDE SEQUENCE [LARGE SCALE GENOMIC DNA]</scope>
    <source>
        <strain evidence="2 3">KUC8140</strain>
    </source>
</reference>
<accession>A0A0H2RPT5</accession>
<keyword evidence="3" id="KW-1185">Reference proteome</keyword>
<dbReference type="EMBL" id="KQ085956">
    <property type="protein sequence ID" value="KLO13622.1"/>
    <property type="molecule type" value="Genomic_DNA"/>
</dbReference>
<dbReference type="InterPro" id="IPR036397">
    <property type="entry name" value="RNaseH_sf"/>
</dbReference>
<evidence type="ECO:0000313" key="3">
    <source>
        <dbReference type="Proteomes" id="UP000053477"/>
    </source>
</evidence>
<protein>
    <recommendedName>
        <fullName evidence="1">Tc1-like transposase DDE domain-containing protein</fullName>
    </recommendedName>
</protein>
<dbReference type="GO" id="GO:0003676">
    <property type="term" value="F:nucleic acid binding"/>
    <property type="evidence" value="ECO:0007669"/>
    <property type="project" value="InterPro"/>
</dbReference>
<proteinExistence type="predicted"/>
<dbReference type="Proteomes" id="UP000053477">
    <property type="component" value="Unassembled WGS sequence"/>
</dbReference>
<feature type="domain" description="Tc1-like transposase DDE" evidence="1">
    <location>
        <begin position="2"/>
        <end position="33"/>
    </location>
</feature>
<dbReference type="Pfam" id="PF13358">
    <property type="entry name" value="DDE_3"/>
    <property type="match status" value="1"/>
</dbReference>
<evidence type="ECO:0000259" key="1">
    <source>
        <dbReference type="Pfam" id="PF13358"/>
    </source>
</evidence>
<organism evidence="2 3">
    <name type="scientific">Schizopora paradoxa</name>
    <dbReference type="NCBI Taxonomy" id="27342"/>
    <lineage>
        <taxon>Eukaryota</taxon>
        <taxon>Fungi</taxon>
        <taxon>Dikarya</taxon>
        <taxon>Basidiomycota</taxon>
        <taxon>Agaricomycotina</taxon>
        <taxon>Agaricomycetes</taxon>
        <taxon>Hymenochaetales</taxon>
        <taxon>Schizoporaceae</taxon>
        <taxon>Schizopora</taxon>
    </lineage>
</organism>
<sequence>MKVVYLPGYSPDLNPIEEAFLSIKAWMRRNRDFILGELSSRTGANPYIMIWDAVFSVTAEKARGWFKHSRYIM</sequence>
<dbReference type="STRING" id="27342.A0A0H2RPT5"/>
<name>A0A0H2RPT5_9AGAM</name>
<dbReference type="Gene3D" id="3.30.420.10">
    <property type="entry name" value="Ribonuclease H-like superfamily/Ribonuclease H"/>
    <property type="match status" value="1"/>
</dbReference>
<gene>
    <name evidence="2" type="ORF">SCHPADRAFT_827723</name>
</gene>
<dbReference type="InterPro" id="IPR038717">
    <property type="entry name" value="Tc1-like_DDE_dom"/>
</dbReference>
<dbReference type="InParanoid" id="A0A0H2RPT5"/>